<keyword evidence="1" id="KW-0004">4Fe-4S</keyword>
<reference evidence="3" key="1">
    <citation type="submission" date="2019-08" db="EMBL/GenBank/DDBJ databases">
        <authorList>
            <person name="Kucharzyk K."/>
            <person name="Murdoch R.W."/>
            <person name="Higgins S."/>
            <person name="Loffler F."/>
        </authorList>
    </citation>
    <scope>NUCLEOTIDE SEQUENCE</scope>
</reference>
<evidence type="ECO:0000256" key="1">
    <source>
        <dbReference type="ARBA" id="ARBA00022485"/>
    </source>
</evidence>
<dbReference type="Gene3D" id="3.30.70.20">
    <property type="match status" value="1"/>
</dbReference>
<dbReference type="EMBL" id="VSSQ01000030">
    <property type="protein sequence ID" value="MPL65899.1"/>
    <property type="molecule type" value="Genomic_DNA"/>
</dbReference>
<accession>A0A644TGR9</accession>
<dbReference type="GO" id="GO:0008616">
    <property type="term" value="P:tRNA queuosine(34) biosynthetic process"/>
    <property type="evidence" value="ECO:0007669"/>
    <property type="project" value="InterPro"/>
</dbReference>
<dbReference type="InterPro" id="IPR017896">
    <property type="entry name" value="4Fe4S_Fe-S-bd"/>
</dbReference>
<dbReference type="SUPFAM" id="SSF54862">
    <property type="entry name" value="4Fe-4S ferredoxins"/>
    <property type="match status" value="1"/>
</dbReference>
<proteinExistence type="predicted"/>
<dbReference type="InterPro" id="IPR017900">
    <property type="entry name" value="4Fe4S_Fe_S_CS"/>
</dbReference>
<dbReference type="EC" id="1.17.99.6" evidence="3"/>
<sequence>MKAESPGALVRSILSSRLEAQGFYAQGFIGAHAFNSLLGETGVPAGLRERYGTSETRSLAAVALNYSSGIQTMPDWAKEAAGDSPESTEPRLALARFARANWYAEIDRRLLLAVKATKVEAARLGIEIPGTKAWKRLVNSALPEKALALGAGLGWIGKNTILIASGSRGNSSAVLIGLLLCPIDLGLTESSTGEGKPVPGCGSCRRCVEACPTKALGDQGGFFDRKKCIQHWTHIDEEPPAFIRPFLSDRLYGCDICLEACPYFRPDESASCLLGVLGASIPARALLALSASALKTSLKGTVLDRSWISPKALRRNAALSLEYFDKLRPKAPRGMEDDSNYDD</sequence>
<dbReference type="PANTHER" id="PTHR30002:SF4">
    <property type="entry name" value="EPOXYQUEUOSINE REDUCTASE"/>
    <property type="match status" value="1"/>
</dbReference>
<feature type="domain" description="4Fe-4S ferredoxin-type" evidence="2">
    <location>
        <begin position="201"/>
        <end position="221"/>
    </location>
</feature>
<keyword evidence="1" id="KW-0411">Iron-sulfur</keyword>
<name>A0A644TGR9_9ZZZZ</name>
<dbReference type="GO" id="GO:0052693">
    <property type="term" value="F:epoxyqueuosine reductase activity"/>
    <property type="evidence" value="ECO:0007669"/>
    <property type="project" value="UniProtKB-EC"/>
</dbReference>
<comment type="caution">
    <text evidence="3">The sequence shown here is derived from an EMBL/GenBank/DDBJ whole genome shotgun (WGS) entry which is preliminary data.</text>
</comment>
<dbReference type="AlphaFoldDB" id="A0A644TGR9"/>
<dbReference type="PANTHER" id="PTHR30002">
    <property type="entry name" value="EPOXYQUEUOSINE REDUCTASE"/>
    <property type="match status" value="1"/>
</dbReference>
<keyword evidence="3" id="KW-0560">Oxidoreductase</keyword>
<gene>
    <name evidence="3" type="primary">queG_8</name>
    <name evidence="3" type="ORF">SDC9_11564</name>
</gene>
<dbReference type="GO" id="GO:0051539">
    <property type="term" value="F:4 iron, 4 sulfur cluster binding"/>
    <property type="evidence" value="ECO:0007669"/>
    <property type="project" value="UniProtKB-KW"/>
</dbReference>
<protein>
    <submittedName>
        <fullName evidence="3">Epoxyqueuosine reductase</fullName>
        <ecNumber evidence="3">1.17.99.6</ecNumber>
    </submittedName>
</protein>
<organism evidence="3">
    <name type="scientific">bioreactor metagenome</name>
    <dbReference type="NCBI Taxonomy" id="1076179"/>
    <lineage>
        <taxon>unclassified sequences</taxon>
        <taxon>metagenomes</taxon>
        <taxon>ecological metagenomes</taxon>
    </lineage>
</organism>
<evidence type="ECO:0000259" key="2">
    <source>
        <dbReference type="PROSITE" id="PS51379"/>
    </source>
</evidence>
<dbReference type="Pfam" id="PF13484">
    <property type="entry name" value="Fer4_16"/>
    <property type="match status" value="1"/>
</dbReference>
<keyword evidence="1" id="KW-0408">Iron</keyword>
<evidence type="ECO:0000313" key="3">
    <source>
        <dbReference type="EMBL" id="MPL65899.1"/>
    </source>
</evidence>
<dbReference type="PROSITE" id="PS51379">
    <property type="entry name" value="4FE4S_FER_2"/>
    <property type="match status" value="1"/>
</dbReference>
<keyword evidence="1" id="KW-0479">Metal-binding</keyword>
<dbReference type="InterPro" id="IPR004453">
    <property type="entry name" value="QueG"/>
</dbReference>
<dbReference type="PROSITE" id="PS00198">
    <property type="entry name" value="4FE4S_FER_1"/>
    <property type="match status" value="1"/>
</dbReference>